<dbReference type="AlphaFoldDB" id="A0A9X1YPS0"/>
<reference evidence="6" key="1">
    <citation type="submission" date="2021-11" db="EMBL/GenBank/DDBJ databases">
        <title>BS-T2-15 a new species belonging to the Comamonadaceae family isolated from the soil of a French oak forest.</title>
        <authorList>
            <person name="Mieszkin S."/>
            <person name="Alain K."/>
        </authorList>
    </citation>
    <scope>NUCLEOTIDE SEQUENCE</scope>
    <source>
        <strain evidence="6">BS-T2-15</strain>
    </source>
</reference>
<dbReference type="PANTHER" id="PTHR11122:SF13">
    <property type="entry name" value="GLUCOSE-6-PHOSPHATE 1-EPIMERASE"/>
    <property type="match status" value="1"/>
</dbReference>
<evidence type="ECO:0000313" key="6">
    <source>
        <dbReference type="EMBL" id="MCK9688447.1"/>
    </source>
</evidence>
<dbReference type="PANTHER" id="PTHR11122">
    <property type="entry name" value="APOSPORY-ASSOCIATED PROTEIN C-RELATED"/>
    <property type="match status" value="1"/>
</dbReference>
<dbReference type="Gene3D" id="2.70.98.10">
    <property type="match status" value="1"/>
</dbReference>
<comment type="similarity">
    <text evidence="2 4">Belongs to the glucose-6-phosphate 1-epimerase family.</text>
</comment>
<feature type="active site" evidence="5">
    <location>
        <position position="255"/>
    </location>
</feature>
<dbReference type="GO" id="GO:0005975">
    <property type="term" value="P:carbohydrate metabolic process"/>
    <property type="evidence" value="ECO:0007669"/>
    <property type="project" value="InterPro"/>
</dbReference>
<protein>
    <recommendedName>
        <fullName evidence="4">Putative glucose-6-phosphate 1-epimerase</fullName>
        <ecNumber evidence="4">5.1.3.15</ecNumber>
    </recommendedName>
</protein>
<dbReference type="RefSeq" id="WP_275684487.1">
    <property type="nucleotide sequence ID" value="NZ_JAJLJH010000008.1"/>
</dbReference>
<organism evidence="6 7">
    <name type="scientific">Scleromatobacter humisilvae</name>
    <dbReference type="NCBI Taxonomy" id="2897159"/>
    <lineage>
        <taxon>Bacteria</taxon>
        <taxon>Pseudomonadati</taxon>
        <taxon>Pseudomonadota</taxon>
        <taxon>Betaproteobacteria</taxon>
        <taxon>Burkholderiales</taxon>
        <taxon>Sphaerotilaceae</taxon>
        <taxon>Scleromatobacter</taxon>
    </lineage>
</organism>
<evidence type="ECO:0000256" key="1">
    <source>
        <dbReference type="ARBA" id="ARBA00001096"/>
    </source>
</evidence>
<dbReference type="GO" id="GO:0047938">
    <property type="term" value="F:glucose-6-phosphate 1-epimerase activity"/>
    <property type="evidence" value="ECO:0007669"/>
    <property type="project" value="UniProtKB-UniRule"/>
</dbReference>
<dbReference type="GO" id="GO:0005737">
    <property type="term" value="C:cytoplasm"/>
    <property type="evidence" value="ECO:0007669"/>
    <property type="project" value="TreeGrafter"/>
</dbReference>
<evidence type="ECO:0000256" key="3">
    <source>
        <dbReference type="ARBA" id="ARBA00023235"/>
    </source>
</evidence>
<sequence>MASVKPTEYNGHPAVALQSSDGARATILLHGGHLVSWVPAGGQEQLYVSPTSEYGEGQAVRGGVPVIFPQFSSRGTLPRHGLLRTRGWQLVEMPSHGKHAQAVLRFVADDRTRALWPHEFEAEITVSLIGQQLDIEFAVTNTGDAGFEFAVALHSYLRTNDVLKAQLEGLQGVKYEDNTTGQWQQQWGDVTQVVGEVDRLYHDAPSPLTLRELGRKVSIAQSGFTDVVVWNPGPVKAAQLDDLPDDDWQKMLCVEAARVIDPVTLSPGDEWAGMQTFIAG</sequence>
<dbReference type="EC" id="5.1.3.15" evidence="4"/>
<evidence type="ECO:0000256" key="2">
    <source>
        <dbReference type="ARBA" id="ARBA00005866"/>
    </source>
</evidence>
<dbReference type="EMBL" id="JAJLJH010000008">
    <property type="protein sequence ID" value="MCK9688447.1"/>
    <property type="molecule type" value="Genomic_DNA"/>
</dbReference>
<proteinExistence type="inferred from homology"/>
<name>A0A9X1YPS0_9BURK</name>
<dbReference type="Proteomes" id="UP001139353">
    <property type="component" value="Unassembled WGS sequence"/>
</dbReference>
<dbReference type="GO" id="GO:0030246">
    <property type="term" value="F:carbohydrate binding"/>
    <property type="evidence" value="ECO:0007669"/>
    <property type="project" value="UniProtKB-UniRule"/>
</dbReference>
<evidence type="ECO:0000313" key="7">
    <source>
        <dbReference type="Proteomes" id="UP001139353"/>
    </source>
</evidence>
<comment type="catalytic activity">
    <reaction evidence="1">
        <text>alpha-D-glucose 6-phosphate = beta-D-glucose 6-phosphate</text>
        <dbReference type="Rhea" id="RHEA:16249"/>
        <dbReference type="ChEBI" id="CHEBI:58225"/>
        <dbReference type="ChEBI" id="CHEBI:58247"/>
        <dbReference type="EC" id="5.1.3.15"/>
    </reaction>
</comment>
<gene>
    <name evidence="6" type="ORF">LPC04_22285</name>
</gene>
<comment type="caution">
    <text evidence="6">The sequence shown here is derived from an EMBL/GenBank/DDBJ whole genome shotgun (WGS) entry which is preliminary data.</text>
</comment>
<keyword evidence="3 4" id="KW-0413">Isomerase</keyword>
<evidence type="ECO:0000256" key="5">
    <source>
        <dbReference type="PIRSR" id="PIRSR016020-1"/>
    </source>
</evidence>
<keyword evidence="7" id="KW-1185">Reference proteome</keyword>
<feature type="active site" evidence="5">
    <location>
        <position position="154"/>
    </location>
</feature>
<dbReference type="PIRSF" id="PIRSF016020">
    <property type="entry name" value="PHexose_mutarotase"/>
    <property type="match status" value="1"/>
</dbReference>
<evidence type="ECO:0000256" key="4">
    <source>
        <dbReference type="PIRNR" id="PIRNR016020"/>
    </source>
</evidence>
<dbReference type="InterPro" id="IPR011013">
    <property type="entry name" value="Gal_mutarotase_sf_dom"/>
</dbReference>
<accession>A0A9X1YPS0</accession>
<dbReference type="SUPFAM" id="SSF74650">
    <property type="entry name" value="Galactose mutarotase-like"/>
    <property type="match status" value="1"/>
</dbReference>
<dbReference type="InterPro" id="IPR008183">
    <property type="entry name" value="Aldose_1/G6P_1-epimerase"/>
</dbReference>
<dbReference type="CDD" id="cd09020">
    <property type="entry name" value="D-hex-6-P-epi_like"/>
    <property type="match status" value="1"/>
</dbReference>
<dbReference type="InterPro" id="IPR014718">
    <property type="entry name" value="GH-type_carb-bd"/>
</dbReference>
<dbReference type="Pfam" id="PF01263">
    <property type="entry name" value="Aldose_epim"/>
    <property type="match status" value="1"/>
</dbReference>
<dbReference type="InterPro" id="IPR025532">
    <property type="entry name" value="G6P_1-epimerase"/>
</dbReference>